<dbReference type="PANTHER" id="PTHR28037">
    <property type="entry name" value="ALCOHOL O-ACETYLTRANSFERASE 1-RELATED"/>
    <property type="match status" value="1"/>
</dbReference>
<dbReference type="EMBL" id="MRVG01000015">
    <property type="protein sequence ID" value="PMB64021.1"/>
    <property type="molecule type" value="Genomic_DNA"/>
</dbReference>
<sequence length="518" mass="55791">MASEPSLRRLGPMELYSSSRHHLGIYRAVCISARYVPRSCIAGPSSPRFIAALAAVVRAHPMLRVGIAGEHSNAACYTHISRINLQEHIHLVPVQCESEEQLNSEVARVQAAQHNHLWQSTATKPPWRVTIIQDQDRDCYDVIFSFHHALMDGTSGRLFHSHLLAALSSTPPSPASAAANDDPLLSFPDPPVLPDPQEDAVAFTLGPLYMASVLWGEFAPAMLKPAPRYPWSGERINFARPHVTRIRAVDIPPQQTKVLLAACRANDTTLTGLLHALALAYFSTTLPEHAAAPGFCGATPMGLRSHALDASPTDALRVLLCSTEHFFSGDDVAAVRAAAAAADSTLTTAVVWATAARVRRELATRSKTLTHNNVAALMKHVSDWGEFHARRDGTARTLSWEVSNVGVLGQTAAAAGGDDAEARISRILFSNGAMVTGAAVAINVASAGQGQLGIALSWQEGVVEESLVEGLGRMLERGAERFCSTEKWVFGNDEIDEMDAADRTNKQGRQDGVESAHH</sequence>
<dbReference type="InterPro" id="IPR010828">
    <property type="entry name" value="Atf2/Sli1-like"/>
</dbReference>
<protein>
    <submittedName>
        <fullName evidence="2">Uncharacterized protein C18B11.03c</fullName>
    </submittedName>
</protein>
<evidence type="ECO:0000313" key="3">
    <source>
        <dbReference type="Proteomes" id="UP000235728"/>
    </source>
</evidence>
<accession>A0A2N6N9T6</accession>
<dbReference type="SUPFAM" id="SSF52777">
    <property type="entry name" value="CoA-dependent acyltransferases"/>
    <property type="match status" value="1"/>
</dbReference>
<evidence type="ECO:0000313" key="2">
    <source>
        <dbReference type="EMBL" id="PMB64021.1"/>
    </source>
</evidence>
<dbReference type="PANTHER" id="PTHR28037:SF1">
    <property type="entry name" value="ALCOHOL O-ACETYLTRANSFERASE 1-RELATED"/>
    <property type="match status" value="1"/>
</dbReference>
<dbReference type="Proteomes" id="UP000235728">
    <property type="component" value="Unassembled WGS sequence"/>
</dbReference>
<dbReference type="AlphaFoldDB" id="A0A2N6N9T6"/>
<dbReference type="Pfam" id="PF07247">
    <property type="entry name" value="AATase"/>
    <property type="match status" value="1"/>
</dbReference>
<dbReference type="Gene3D" id="3.30.559.10">
    <property type="entry name" value="Chloramphenicol acetyltransferase-like domain"/>
    <property type="match status" value="1"/>
</dbReference>
<dbReference type="InterPro" id="IPR052058">
    <property type="entry name" value="Alcohol_O-acetyltransferase"/>
</dbReference>
<dbReference type="InterPro" id="IPR023213">
    <property type="entry name" value="CAT-like_dom_sf"/>
</dbReference>
<evidence type="ECO:0000256" key="1">
    <source>
        <dbReference type="SAM" id="MobiDB-lite"/>
    </source>
</evidence>
<name>A0A2N6N9T6_BEABA</name>
<dbReference type="GO" id="GO:0008080">
    <property type="term" value="F:N-acetyltransferase activity"/>
    <property type="evidence" value="ECO:0007669"/>
    <property type="project" value="TreeGrafter"/>
</dbReference>
<organism evidence="2 3">
    <name type="scientific">Beauveria bassiana</name>
    <name type="common">White muscardine disease fungus</name>
    <name type="synonym">Tritirachium shiotae</name>
    <dbReference type="NCBI Taxonomy" id="176275"/>
    <lineage>
        <taxon>Eukaryota</taxon>
        <taxon>Fungi</taxon>
        <taxon>Dikarya</taxon>
        <taxon>Ascomycota</taxon>
        <taxon>Pezizomycotina</taxon>
        <taxon>Sordariomycetes</taxon>
        <taxon>Hypocreomycetidae</taxon>
        <taxon>Hypocreales</taxon>
        <taxon>Cordycipitaceae</taxon>
        <taxon>Beauveria</taxon>
    </lineage>
</organism>
<reference evidence="2 3" key="1">
    <citation type="journal article" date="2016" name="Appl. Microbiol. Biotechnol.">
        <title>Characterization of T-DNA insertion mutants with decreased virulence in the entomopathogenic fungus Beauveria bassiana JEF-007.</title>
        <authorList>
            <person name="Kim S."/>
            <person name="Lee S.J."/>
            <person name="Nai Y.S."/>
            <person name="Yu J.S."/>
            <person name="Lee M.R."/>
            <person name="Yang Y.T."/>
            <person name="Kim J.S."/>
        </authorList>
    </citation>
    <scope>NUCLEOTIDE SEQUENCE [LARGE SCALE GENOMIC DNA]</scope>
    <source>
        <strain evidence="2 3">JEF-007</strain>
    </source>
</reference>
<dbReference type="OMA" id="WEVSNVG"/>
<feature type="compositionally biased region" description="Basic and acidic residues" evidence="1">
    <location>
        <begin position="500"/>
        <end position="518"/>
    </location>
</feature>
<feature type="region of interest" description="Disordered" evidence="1">
    <location>
        <begin position="499"/>
        <end position="518"/>
    </location>
</feature>
<gene>
    <name evidence="2" type="ORF">BM221_010186</name>
</gene>
<comment type="caution">
    <text evidence="2">The sequence shown here is derived from an EMBL/GenBank/DDBJ whole genome shotgun (WGS) entry which is preliminary data.</text>
</comment>
<proteinExistence type="predicted"/>